<dbReference type="Gene3D" id="3.10.20.30">
    <property type="match status" value="1"/>
</dbReference>
<dbReference type="PRINTS" id="PR00371">
    <property type="entry name" value="FPNCR"/>
</dbReference>
<evidence type="ECO:0000256" key="8">
    <source>
        <dbReference type="ARBA" id="ARBA00023014"/>
    </source>
</evidence>
<dbReference type="InterPro" id="IPR011884">
    <property type="entry name" value="PaaE"/>
</dbReference>
<keyword evidence="7" id="KW-0408">Iron</keyword>
<dbReference type="PROSITE" id="PS51384">
    <property type="entry name" value="FAD_FR"/>
    <property type="match status" value="1"/>
</dbReference>
<dbReference type="SUPFAM" id="SSF52343">
    <property type="entry name" value="Ferredoxin reductase-like, C-terminal NADP-linked domain"/>
    <property type="match status" value="1"/>
</dbReference>
<evidence type="ECO:0000256" key="4">
    <source>
        <dbReference type="ARBA" id="ARBA00022723"/>
    </source>
</evidence>
<name>A0ABS8AQA1_9BACT</name>
<sequence length="359" mass="39917">MSRFHKVRIKRITKETPDAVVVSLDVPAELRDTFRFTQGQYLTFRREHNGEELRRSYSICSSPLENEWQVAIKKVPEGRFSSLAVDSLKVGEELDVMPPAGHFYTELHPEHAKHYVMVAAGSGITPVFSIIKTVLLTEPNSQVTLIYGNRGRNSIIFKEGIEALKNKFLNRLSVYHVLSREQGATDLLFGRIDQAKTELFLQKILPAAQIDECFICGPEEMILGVKAALTNAGVAPEKIHFEMFTSAGSGKTQSGPAKVRPVGEDDKHSQVTVQLDGTTRILEMSYYGNTVLDALLETGVDAPYSCKNGMCSTCRCRVVEGTVEMDVNYSLSDKEVAKGYVLSCQARPTSEKVKVDFDQ</sequence>
<comment type="cofactor">
    <cofactor evidence="1">
        <name>FAD</name>
        <dbReference type="ChEBI" id="CHEBI:57692"/>
    </cofactor>
</comment>
<dbReference type="EMBL" id="JAJADR010000002">
    <property type="protein sequence ID" value="MCB2408367.1"/>
    <property type="molecule type" value="Genomic_DNA"/>
</dbReference>
<evidence type="ECO:0000256" key="5">
    <source>
        <dbReference type="ARBA" id="ARBA00022827"/>
    </source>
</evidence>
<dbReference type="InterPro" id="IPR017938">
    <property type="entry name" value="Riboflavin_synthase-like_b-brl"/>
</dbReference>
<dbReference type="Gene3D" id="3.40.50.80">
    <property type="entry name" value="Nucleotide-binding domain of ferredoxin-NADP reductase (FNR) module"/>
    <property type="match status" value="1"/>
</dbReference>
<keyword evidence="6 12" id="KW-0560">Oxidoreductase</keyword>
<gene>
    <name evidence="12" type="primary">paaK</name>
    <name evidence="12" type="ORF">LGH74_10290</name>
</gene>
<keyword evidence="8" id="KW-0411">Iron-sulfur</keyword>
<protein>
    <submittedName>
        <fullName evidence="12">Phenylacetate-CoA oxygenase/reductase subunit PaaK</fullName>
        <ecNumber evidence="12">1.14.13.149</ecNumber>
    </submittedName>
</protein>
<dbReference type="InterPro" id="IPR006058">
    <property type="entry name" value="2Fe2S_fd_BS"/>
</dbReference>
<keyword evidence="4" id="KW-0479">Metal-binding</keyword>
<dbReference type="InterPro" id="IPR008333">
    <property type="entry name" value="Cbr1-like_FAD-bd_dom"/>
</dbReference>
<evidence type="ECO:0000259" key="10">
    <source>
        <dbReference type="PROSITE" id="PS51085"/>
    </source>
</evidence>
<dbReference type="SUPFAM" id="SSF54292">
    <property type="entry name" value="2Fe-2S ferredoxin-like"/>
    <property type="match status" value="1"/>
</dbReference>
<evidence type="ECO:0000259" key="11">
    <source>
        <dbReference type="PROSITE" id="PS51384"/>
    </source>
</evidence>
<evidence type="ECO:0000256" key="2">
    <source>
        <dbReference type="ARBA" id="ARBA00022630"/>
    </source>
</evidence>
<dbReference type="PANTHER" id="PTHR47354:SF8">
    <property type="entry name" value="1,2-PHENYLACETYL-COA EPOXIDASE, SUBUNIT E"/>
    <property type="match status" value="1"/>
</dbReference>
<evidence type="ECO:0000256" key="1">
    <source>
        <dbReference type="ARBA" id="ARBA00001974"/>
    </source>
</evidence>
<evidence type="ECO:0000256" key="9">
    <source>
        <dbReference type="SAM" id="MobiDB-lite"/>
    </source>
</evidence>
<dbReference type="SUPFAM" id="SSF63380">
    <property type="entry name" value="Riboflavin synthase domain-like"/>
    <property type="match status" value="1"/>
</dbReference>
<evidence type="ECO:0000256" key="7">
    <source>
        <dbReference type="ARBA" id="ARBA00023004"/>
    </source>
</evidence>
<dbReference type="RefSeq" id="WP_226175378.1">
    <property type="nucleotide sequence ID" value="NZ_JAJADR010000002.1"/>
</dbReference>
<dbReference type="PANTHER" id="PTHR47354">
    <property type="entry name" value="NADH OXIDOREDUCTASE HCR"/>
    <property type="match status" value="1"/>
</dbReference>
<dbReference type="InterPro" id="IPR001041">
    <property type="entry name" value="2Fe-2S_ferredoxin-type"/>
</dbReference>
<feature type="domain" description="FAD-binding FR-type" evidence="11">
    <location>
        <begin position="2"/>
        <end position="106"/>
    </location>
</feature>
<dbReference type="Proteomes" id="UP001165296">
    <property type="component" value="Unassembled WGS sequence"/>
</dbReference>
<organism evidence="12 13">
    <name type="scientific">Hymenobacter lucidus</name>
    <dbReference type="NCBI Taxonomy" id="2880930"/>
    <lineage>
        <taxon>Bacteria</taxon>
        <taxon>Pseudomonadati</taxon>
        <taxon>Bacteroidota</taxon>
        <taxon>Cytophagia</taxon>
        <taxon>Cytophagales</taxon>
        <taxon>Hymenobacteraceae</taxon>
        <taxon>Hymenobacter</taxon>
    </lineage>
</organism>
<dbReference type="Gene3D" id="2.40.30.10">
    <property type="entry name" value="Translation factors"/>
    <property type="match status" value="1"/>
</dbReference>
<evidence type="ECO:0000256" key="6">
    <source>
        <dbReference type="ARBA" id="ARBA00023002"/>
    </source>
</evidence>
<dbReference type="InterPro" id="IPR017927">
    <property type="entry name" value="FAD-bd_FR_type"/>
</dbReference>
<dbReference type="InterPro" id="IPR039261">
    <property type="entry name" value="FNR_nucleotide-bd"/>
</dbReference>
<keyword evidence="2" id="KW-0285">Flavoprotein</keyword>
<dbReference type="Pfam" id="PF00970">
    <property type="entry name" value="FAD_binding_6"/>
    <property type="match status" value="1"/>
</dbReference>
<evidence type="ECO:0000313" key="13">
    <source>
        <dbReference type="Proteomes" id="UP001165296"/>
    </source>
</evidence>
<dbReference type="NCBIfam" id="TIGR02160">
    <property type="entry name" value="PA_CoA_Oxy5"/>
    <property type="match status" value="1"/>
</dbReference>
<keyword evidence="5" id="KW-0274">FAD</keyword>
<dbReference type="InterPro" id="IPR001709">
    <property type="entry name" value="Flavoprot_Pyr_Nucl_cyt_Rdtase"/>
</dbReference>
<dbReference type="InterPro" id="IPR012675">
    <property type="entry name" value="Beta-grasp_dom_sf"/>
</dbReference>
<keyword evidence="13" id="KW-1185">Reference proteome</keyword>
<dbReference type="PROSITE" id="PS51085">
    <property type="entry name" value="2FE2S_FER_2"/>
    <property type="match status" value="1"/>
</dbReference>
<dbReference type="PROSITE" id="PS00197">
    <property type="entry name" value="2FE2S_FER_1"/>
    <property type="match status" value="1"/>
</dbReference>
<dbReference type="PRINTS" id="PR00406">
    <property type="entry name" value="CYTB5RDTASE"/>
</dbReference>
<comment type="caution">
    <text evidence="12">The sequence shown here is derived from an EMBL/GenBank/DDBJ whole genome shotgun (WGS) entry which is preliminary data.</text>
</comment>
<feature type="domain" description="2Fe-2S ferredoxin-type" evidence="10">
    <location>
        <begin position="269"/>
        <end position="359"/>
    </location>
</feature>
<dbReference type="Pfam" id="PF00111">
    <property type="entry name" value="Fer2"/>
    <property type="match status" value="1"/>
</dbReference>
<dbReference type="InterPro" id="IPR036010">
    <property type="entry name" value="2Fe-2S_ferredoxin-like_sf"/>
</dbReference>
<keyword evidence="3" id="KW-0001">2Fe-2S</keyword>
<reference evidence="12" key="1">
    <citation type="submission" date="2021-10" db="EMBL/GenBank/DDBJ databases">
        <authorList>
            <person name="Dean J.D."/>
            <person name="Kim M.K."/>
            <person name="Newey C.N."/>
            <person name="Stoker T.S."/>
            <person name="Thompson D.W."/>
            <person name="Grose J.H."/>
        </authorList>
    </citation>
    <scope>NUCLEOTIDE SEQUENCE</scope>
    <source>
        <strain evidence="12">BT178</strain>
    </source>
</reference>
<dbReference type="EC" id="1.14.13.149" evidence="12"/>
<dbReference type="GO" id="GO:0097266">
    <property type="term" value="F:phenylacetyl-CoA 1,2-epoxidase activity"/>
    <property type="evidence" value="ECO:0007669"/>
    <property type="project" value="UniProtKB-EC"/>
</dbReference>
<feature type="region of interest" description="Disordered" evidence="9">
    <location>
        <begin position="248"/>
        <end position="268"/>
    </location>
</feature>
<dbReference type="CDD" id="cd00207">
    <property type="entry name" value="fer2"/>
    <property type="match status" value="1"/>
</dbReference>
<dbReference type="CDD" id="cd06214">
    <property type="entry name" value="PA_degradation_oxidoreductase_like"/>
    <property type="match status" value="1"/>
</dbReference>
<accession>A0ABS8AQA1</accession>
<proteinExistence type="predicted"/>
<dbReference type="InterPro" id="IPR050415">
    <property type="entry name" value="MRET"/>
</dbReference>
<dbReference type="Pfam" id="PF00175">
    <property type="entry name" value="NAD_binding_1"/>
    <property type="match status" value="1"/>
</dbReference>
<dbReference type="InterPro" id="IPR001433">
    <property type="entry name" value="OxRdtase_FAD/NAD-bd"/>
</dbReference>
<evidence type="ECO:0000256" key="3">
    <source>
        <dbReference type="ARBA" id="ARBA00022714"/>
    </source>
</evidence>
<evidence type="ECO:0000313" key="12">
    <source>
        <dbReference type="EMBL" id="MCB2408367.1"/>
    </source>
</evidence>